<dbReference type="GeneID" id="35870852"/>
<proteinExistence type="inferred from homology"/>
<dbReference type="InterPro" id="IPR015421">
    <property type="entry name" value="PyrdxlP-dep_Trfase_major"/>
</dbReference>
<dbReference type="SUPFAM" id="SSF53383">
    <property type="entry name" value="PLP-dependent transferases"/>
    <property type="match status" value="1"/>
</dbReference>
<dbReference type="Pfam" id="PF01041">
    <property type="entry name" value="DegT_DnrJ_EryC1"/>
    <property type="match status" value="1"/>
</dbReference>
<evidence type="ECO:0000256" key="5">
    <source>
        <dbReference type="RuleBase" id="RU004508"/>
    </source>
</evidence>
<evidence type="ECO:0000313" key="6">
    <source>
        <dbReference type="EMBL" id="SFP58493.1"/>
    </source>
</evidence>
<comment type="similarity">
    <text evidence="2 5">Belongs to the DegT/DnrJ/EryC1 family.</text>
</comment>
<dbReference type="GO" id="GO:0030170">
    <property type="term" value="F:pyridoxal phosphate binding"/>
    <property type="evidence" value="ECO:0007669"/>
    <property type="project" value="TreeGrafter"/>
</dbReference>
<dbReference type="NCBIfam" id="TIGR03588">
    <property type="entry name" value="PseC"/>
    <property type="match status" value="1"/>
</dbReference>
<dbReference type="GO" id="GO:0000271">
    <property type="term" value="P:polysaccharide biosynthetic process"/>
    <property type="evidence" value="ECO:0007669"/>
    <property type="project" value="TreeGrafter"/>
</dbReference>
<feature type="modified residue" description="N6-(pyridoxal phosphate)lysine" evidence="4">
    <location>
        <position position="188"/>
    </location>
</feature>
<dbReference type="Proteomes" id="UP000182692">
    <property type="component" value="Unassembled WGS sequence"/>
</dbReference>
<name>A0A1I5RIZ1_9GAMM</name>
<accession>A0A1I5RIZ1</accession>
<dbReference type="PIRSF" id="PIRSF000390">
    <property type="entry name" value="PLP_StrS"/>
    <property type="match status" value="1"/>
</dbReference>
<dbReference type="InterPro" id="IPR015422">
    <property type="entry name" value="PyrdxlP-dep_Trfase_small"/>
</dbReference>
<gene>
    <name evidence="6" type="ORF">SAMN03084138_02564</name>
</gene>
<dbReference type="PANTHER" id="PTHR30244:SF34">
    <property type="entry name" value="DTDP-4-AMINO-4,6-DIDEOXYGALACTOSE TRANSAMINASE"/>
    <property type="match status" value="1"/>
</dbReference>
<dbReference type="GO" id="GO:0008483">
    <property type="term" value="F:transaminase activity"/>
    <property type="evidence" value="ECO:0007669"/>
    <property type="project" value="TreeGrafter"/>
</dbReference>
<dbReference type="InterPro" id="IPR015424">
    <property type="entry name" value="PyrdxlP-dep_Trfase"/>
</dbReference>
<dbReference type="RefSeq" id="WP_074927173.1">
    <property type="nucleotide sequence ID" value="NZ_FOWR01000018.1"/>
</dbReference>
<protein>
    <submittedName>
        <fullName evidence="6">UDP-4-amino-4,6-dideoxy-N-acetyl-beta-L-altrosamine transaminase</fullName>
    </submittedName>
</protein>
<reference evidence="6 7" key="1">
    <citation type="submission" date="2016-10" db="EMBL/GenBank/DDBJ databases">
        <authorList>
            <person name="de Groot N.N."/>
        </authorList>
    </citation>
    <scope>NUCLEOTIDE SEQUENCE [LARGE SCALE GENOMIC DNA]</scope>
    <source>
        <strain evidence="6 7">DSM 15893</strain>
    </source>
</reference>
<evidence type="ECO:0000256" key="3">
    <source>
        <dbReference type="PIRSR" id="PIRSR000390-1"/>
    </source>
</evidence>
<dbReference type="OrthoDB" id="9804264at2"/>
<dbReference type="EMBL" id="FOWR01000018">
    <property type="protein sequence ID" value="SFP58493.1"/>
    <property type="molecule type" value="Genomic_DNA"/>
</dbReference>
<feature type="active site" description="Proton acceptor" evidence="3">
    <location>
        <position position="188"/>
    </location>
</feature>
<dbReference type="Gene3D" id="3.90.1150.10">
    <property type="entry name" value="Aspartate Aminotransferase, domain 1"/>
    <property type="match status" value="1"/>
</dbReference>
<dbReference type="InterPro" id="IPR000653">
    <property type="entry name" value="DegT/StrS_aminotransferase"/>
</dbReference>
<dbReference type="InterPro" id="IPR020026">
    <property type="entry name" value="PseC"/>
</dbReference>
<dbReference type="STRING" id="1121869.SAMN03084138_02564"/>
<dbReference type="CDD" id="cd00616">
    <property type="entry name" value="AHBA_syn"/>
    <property type="match status" value="1"/>
</dbReference>
<organism evidence="6 7">
    <name type="scientific">Enterovibrio norvegicus DSM 15893</name>
    <dbReference type="NCBI Taxonomy" id="1121869"/>
    <lineage>
        <taxon>Bacteria</taxon>
        <taxon>Pseudomonadati</taxon>
        <taxon>Pseudomonadota</taxon>
        <taxon>Gammaproteobacteria</taxon>
        <taxon>Vibrionales</taxon>
        <taxon>Vibrionaceae</taxon>
        <taxon>Enterovibrio</taxon>
    </lineage>
</organism>
<dbReference type="PANTHER" id="PTHR30244">
    <property type="entry name" value="TRANSAMINASE"/>
    <property type="match status" value="1"/>
</dbReference>
<dbReference type="Gene3D" id="3.40.640.10">
    <property type="entry name" value="Type I PLP-dependent aspartate aminotransferase-like (Major domain)"/>
    <property type="match status" value="1"/>
</dbReference>
<evidence type="ECO:0000256" key="1">
    <source>
        <dbReference type="ARBA" id="ARBA00022898"/>
    </source>
</evidence>
<sequence length="388" mass="42950">MHSYSRQAINQADIEAVLEALQAEYITQGPRVLEFEQAVANKVGAAFGVAANSATSSLHLACLALGLSAGKRLWTSPNTFVASANCGLYCGAEVDFVDIDPDTYNLCPKKLEEKLIAAEQANQLPDVLVAVHMCGQSCDMAAIGRLAKQYNFRVIEDASHAIGGTYQGEYVGNCQHSDITVFSFHPVKIVTTAEGGMAVTNDTELAKAMENLRSHGITRDPAELKDVNQGAWYYEQHALGFNYRMTDLQAALGVSQLTRLDEFVERRNQLAQRYNEKLASLPLTTPTLLGNCKSAWHLYVIQLEDPSCRRRVFDTMREQGIGVHVHYIPVHTQPYYQALGFYWGQFPFAEDYYQAALSLPLFFDMTDDEQDQVVATLSEAISAAQDAR</sequence>
<keyword evidence="1 4" id="KW-0663">Pyridoxal phosphate</keyword>
<evidence type="ECO:0000313" key="7">
    <source>
        <dbReference type="Proteomes" id="UP000182692"/>
    </source>
</evidence>
<dbReference type="AlphaFoldDB" id="A0A1I5RIZ1"/>
<evidence type="ECO:0000256" key="2">
    <source>
        <dbReference type="ARBA" id="ARBA00037999"/>
    </source>
</evidence>
<evidence type="ECO:0000256" key="4">
    <source>
        <dbReference type="PIRSR" id="PIRSR000390-2"/>
    </source>
</evidence>